<dbReference type="EMBL" id="LTAZ01000013">
    <property type="protein sequence ID" value="KYH24649.1"/>
    <property type="molecule type" value="Genomic_DNA"/>
</dbReference>
<sequence length="175" mass="19825">MTEFGPAPDSGTPQRRWQEGTDTFSRVYDVALGITAPTAYTEIAELADCSPNTAKKHLERLAEMGIVRADRDSRPAQYERNEGYLEWQDASRIATELSIEEIIDRVETLETQRADYETQFGATDPTTISVFDHDDHGTIHERMVAISDWQGVLRDIRLYELARQLSQNDGHLIPA</sequence>
<accession>A0A151AAK4</accession>
<dbReference type="Gene3D" id="1.10.10.10">
    <property type="entry name" value="Winged helix-like DNA-binding domain superfamily/Winged helix DNA-binding domain"/>
    <property type="match status" value="1"/>
</dbReference>
<organism evidence="1 2">
    <name type="scientific">Halalkalicoccus paucihalophilus</name>
    <dbReference type="NCBI Taxonomy" id="1008153"/>
    <lineage>
        <taxon>Archaea</taxon>
        <taxon>Methanobacteriati</taxon>
        <taxon>Methanobacteriota</taxon>
        <taxon>Stenosarchaea group</taxon>
        <taxon>Halobacteria</taxon>
        <taxon>Halobacteriales</taxon>
        <taxon>Halococcaceae</taxon>
        <taxon>Halalkalicoccus</taxon>
    </lineage>
</organism>
<dbReference type="InterPro" id="IPR036390">
    <property type="entry name" value="WH_DNA-bd_sf"/>
</dbReference>
<dbReference type="InterPro" id="IPR011991">
    <property type="entry name" value="ArsR-like_HTH"/>
</dbReference>
<comment type="caution">
    <text evidence="1">The sequence shown here is derived from an EMBL/GenBank/DDBJ whole genome shotgun (WGS) entry which is preliminary data.</text>
</comment>
<dbReference type="InterPro" id="IPR055766">
    <property type="entry name" value="DUF7342"/>
</dbReference>
<dbReference type="RefSeq" id="WP_066385156.1">
    <property type="nucleotide sequence ID" value="NZ_LTAZ01000013.1"/>
</dbReference>
<dbReference type="AlphaFoldDB" id="A0A151AAK4"/>
<dbReference type="InterPro" id="IPR036388">
    <property type="entry name" value="WH-like_DNA-bd_sf"/>
</dbReference>
<gene>
    <name evidence="1" type="ORF">HAPAU_36320</name>
</gene>
<keyword evidence="2" id="KW-1185">Reference proteome</keyword>
<dbReference type="PATRIC" id="fig|1008153.3.peg.3842"/>
<evidence type="ECO:0000313" key="1">
    <source>
        <dbReference type="EMBL" id="KYH24649.1"/>
    </source>
</evidence>
<dbReference type="OrthoDB" id="240032at2157"/>
<dbReference type="SUPFAM" id="SSF46785">
    <property type="entry name" value="Winged helix' DNA-binding domain"/>
    <property type="match status" value="1"/>
</dbReference>
<reference evidence="1 2" key="1">
    <citation type="submission" date="2016-02" db="EMBL/GenBank/DDBJ databases">
        <title>Genome sequence of Halalkalicoccus paucihalophilus DSM 24557.</title>
        <authorList>
            <person name="Poehlein A."/>
            <person name="Daniel R."/>
        </authorList>
    </citation>
    <scope>NUCLEOTIDE SEQUENCE [LARGE SCALE GENOMIC DNA]</scope>
    <source>
        <strain evidence="1 2">DSM 24557</strain>
    </source>
</reference>
<evidence type="ECO:0000313" key="2">
    <source>
        <dbReference type="Proteomes" id="UP000075321"/>
    </source>
</evidence>
<name>A0A151AAK4_9EURY</name>
<dbReference type="Proteomes" id="UP000075321">
    <property type="component" value="Unassembled WGS sequence"/>
</dbReference>
<dbReference type="Pfam" id="PF24033">
    <property type="entry name" value="DUF7342"/>
    <property type="match status" value="1"/>
</dbReference>
<evidence type="ECO:0008006" key="3">
    <source>
        <dbReference type="Google" id="ProtNLM"/>
    </source>
</evidence>
<proteinExistence type="predicted"/>
<protein>
    <recommendedName>
        <fullName evidence="3">Sugar-specific transcriptional regulator TrmB</fullName>
    </recommendedName>
</protein>
<dbReference type="CDD" id="cd00090">
    <property type="entry name" value="HTH_ARSR"/>
    <property type="match status" value="1"/>
</dbReference>